<dbReference type="Proteomes" id="UP000248975">
    <property type="component" value="Unassembled WGS sequence"/>
</dbReference>
<dbReference type="AlphaFoldDB" id="A0A2W5S7L9"/>
<sequence>MTTEDPQAEPRQVPLAWHERPGWKSIKAVVELIGIFGGVLGVAFVGYQLQDAQKSQRIERSLGLVERFNQPLLAGAIETLRVATQDMNAQLPQKGSDGKPAGFNKADADKIAVYLTSSQDEDTRRNQAALITAARFFDEVNLCVRAGLCDREIVCLYLTVYAGQLDQTLGAGLAAYNRNSGGVALGEGLRAVAGYQCAPS</sequence>
<keyword evidence="1" id="KW-0812">Transmembrane</keyword>
<protein>
    <submittedName>
        <fullName evidence="2">Uncharacterized protein</fullName>
    </submittedName>
</protein>
<feature type="transmembrane region" description="Helical" evidence="1">
    <location>
        <begin position="28"/>
        <end position="47"/>
    </location>
</feature>
<gene>
    <name evidence="2" type="ORF">DI533_11665</name>
</gene>
<accession>A0A2W5S7L9</accession>
<evidence type="ECO:0000313" key="2">
    <source>
        <dbReference type="EMBL" id="PZQ97809.1"/>
    </source>
</evidence>
<name>A0A2W5S7L9_CERSP</name>
<reference evidence="2 3" key="1">
    <citation type="submission" date="2017-08" db="EMBL/GenBank/DDBJ databases">
        <title>Infants hospitalized years apart are colonized by the same room-sourced microbial strains.</title>
        <authorList>
            <person name="Brooks B."/>
            <person name="Olm M.R."/>
            <person name="Firek B.A."/>
            <person name="Baker R."/>
            <person name="Thomas B.C."/>
            <person name="Morowitz M.J."/>
            <person name="Banfield J.F."/>
        </authorList>
    </citation>
    <scope>NUCLEOTIDE SEQUENCE [LARGE SCALE GENOMIC DNA]</scope>
    <source>
        <strain evidence="2">S2_003_000_R2_11</strain>
    </source>
</reference>
<keyword evidence="1" id="KW-1133">Transmembrane helix</keyword>
<evidence type="ECO:0000313" key="3">
    <source>
        <dbReference type="Proteomes" id="UP000248975"/>
    </source>
</evidence>
<proteinExistence type="predicted"/>
<comment type="caution">
    <text evidence="2">The sequence shown here is derived from an EMBL/GenBank/DDBJ whole genome shotgun (WGS) entry which is preliminary data.</text>
</comment>
<dbReference type="EMBL" id="QFQS01000002">
    <property type="protein sequence ID" value="PZQ97809.1"/>
    <property type="molecule type" value="Genomic_DNA"/>
</dbReference>
<organism evidence="2 3">
    <name type="scientific">Cereibacter sphaeroides</name>
    <name type="common">Rhodobacter sphaeroides</name>
    <dbReference type="NCBI Taxonomy" id="1063"/>
    <lineage>
        <taxon>Bacteria</taxon>
        <taxon>Pseudomonadati</taxon>
        <taxon>Pseudomonadota</taxon>
        <taxon>Alphaproteobacteria</taxon>
        <taxon>Rhodobacterales</taxon>
        <taxon>Paracoccaceae</taxon>
        <taxon>Cereibacter</taxon>
    </lineage>
</organism>
<keyword evidence="1" id="KW-0472">Membrane</keyword>
<evidence type="ECO:0000256" key="1">
    <source>
        <dbReference type="SAM" id="Phobius"/>
    </source>
</evidence>